<sequence>MLRITCVPSPAVGSVGGNPAAAAAAACIYL</sequence>
<protein>
    <submittedName>
        <fullName evidence="1">Uncharacterized protein</fullName>
    </submittedName>
</protein>
<accession>A0AAJ0E1Z5</accession>
<dbReference type="AlphaFoldDB" id="A0AAJ0E1Z5"/>
<evidence type="ECO:0000313" key="1">
    <source>
        <dbReference type="EMBL" id="KAK1530713.1"/>
    </source>
</evidence>
<name>A0AAJ0E1Z5_9PEZI</name>
<organism evidence="1 2">
    <name type="scientific">Colletotrichum costaricense</name>
    <dbReference type="NCBI Taxonomy" id="1209916"/>
    <lineage>
        <taxon>Eukaryota</taxon>
        <taxon>Fungi</taxon>
        <taxon>Dikarya</taxon>
        <taxon>Ascomycota</taxon>
        <taxon>Pezizomycotina</taxon>
        <taxon>Sordariomycetes</taxon>
        <taxon>Hypocreomycetidae</taxon>
        <taxon>Glomerellales</taxon>
        <taxon>Glomerellaceae</taxon>
        <taxon>Colletotrichum</taxon>
        <taxon>Colletotrichum acutatum species complex</taxon>
    </lineage>
</organism>
<comment type="caution">
    <text evidence="1">The sequence shown here is derived from an EMBL/GenBank/DDBJ whole genome shotgun (WGS) entry which is preliminary data.</text>
</comment>
<evidence type="ECO:0000313" key="2">
    <source>
        <dbReference type="Proteomes" id="UP001240678"/>
    </source>
</evidence>
<gene>
    <name evidence="1" type="ORF">CCOS01_05816</name>
</gene>
<reference evidence="1 2" key="1">
    <citation type="submission" date="2016-10" db="EMBL/GenBank/DDBJ databases">
        <title>The genome sequence of Colletotrichum fioriniae PJ7.</title>
        <authorList>
            <person name="Baroncelli R."/>
        </authorList>
    </citation>
    <scope>NUCLEOTIDE SEQUENCE [LARGE SCALE GENOMIC DNA]</scope>
    <source>
        <strain evidence="1 2">IMI 309622</strain>
    </source>
</reference>
<dbReference type="PROSITE" id="PS51257">
    <property type="entry name" value="PROKAR_LIPOPROTEIN"/>
    <property type="match status" value="1"/>
</dbReference>
<dbReference type="EMBL" id="MOOE01000005">
    <property type="protein sequence ID" value="KAK1530713.1"/>
    <property type="molecule type" value="Genomic_DNA"/>
</dbReference>
<dbReference type="Proteomes" id="UP001240678">
    <property type="component" value="Unassembled WGS sequence"/>
</dbReference>
<proteinExistence type="predicted"/>
<dbReference type="GeneID" id="85337539"/>
<dbReference type="RefSeq" id="XP_060315764.1">
    <property type="nucleotide sequence ID" value="XM_060453992.1"/>
</dbReference>
<keyword evidence="2" id="KW-1185">Reference proteome</keyword>